<evidence type="ECO:0000256" key="4">
    <source>
        <dbReference type="ARBA" id="ARBA00022670"/>
    </source>
</evidence>
<dbReference type="InterPro" id="IPR004387">
    <property type="entry name" value="Pept_M50_Zn"/>
</dbReference>
<dbReference type="EMBL" id="CP050253">
    <property type="protein sequence ID" value="QIQ20625.1"/>
    <property type="molecule type" value="Genomic_DNA"/>
</dbReference>
<dbReference type="Gene3D" id="2.30.42.10">
    <property type="match status" value="2"/>
</dbReference>
<feature type="transmembrane region" description="Helical" evidence="11">
    <location>
        <begin position="420"/>
        <end position="438"/>
    </location>
</feature>
<gene>
    <name evidence="13" type="primary">rseP</name>
    <name evidence="13" type="ORF">IPMB12_02345</name>
</gene>
<dbReference type="EC" id="3.4.24.-" evidence="11"/>
<dbReference type="GO" id="GO:0004222">
    <property type="term" value="F:metalloendopeptidase activity"/>
    <property type="evidence" value="ECO:0007669"/>
    <property type="project" value="InterPro"/>
</dbReference>
<feature type="domain" description="PDZ" evidence="12">
    <location>
        <begin position="198"/>
        <end position="275"/>
    </location>
</feature>
<evidence type="ECO:0000313" key="14">
    <source>
        <dbReference type="Proteomes" id="UP000501168"/>
    </source>
</evidence>
<dbReference type="InterPro" id="IPR041489">
    <property type="entry name" value="PDZ_6"/>
</dbReference>
<feature type="transmembrane region" description="Helical" evidence="11">
    <location>
        <begin position="6"/>
        <end position="26"/>
    </location>
</feature>
<comment type="subcellular location">
    <subcellularLocation>
        <location evidence="2">Membrane</location>
        <topology evidence="2">Multi-pass membrane protein</topology>
    </subcellularLocation>
</comment>
<organism evidence="13 14">
    <name type="scientific">Zophobihabitans entericus</name>
    <dbReference type="NCBI Taxonomy" id="1635327"/>
    <lineage>
        <taxon>Bacteria</taxon>
        <taxon>Pseudomonadati</taxon>
        <taxon>Pseudomonadota</taxon>
        <taxon>Gammaproteobacteria</taxon>
        <taxon>Orbales</taxon>
        <taxon>Orbaceae</taxon>
        <taxon>Zophobihabitans</taxon>
    </lineage>
</organism>
<proteinExistence type="inferred from homology"/>
<evidence type="ECO:0000256" key="9">
    <source>
        <dbReference type="ARBA" id="ARBA00023049"/>
    </source>
</evidence>
<feature type="transmembrane region" description="Helical" evidence="11">
    <location>
        <begin position="95"/>
        <end position="116"/>
    </location>
</feature>
<dbReference type="PANTHER" id="PTHR42837">
    <property type="entry name" value="REGULATOR OF SIGMA-E PROTEASE RSEP"/>
    <property type="match status" value="1"/>
</dbReference>
<dbReference type="PROSITE" id="PS50106">
    <property type="entry name" value="PDZ"/>
    <property type="match status" value="1"/>
</dbReference>
<dbReference type="NCBIfam" id="NF008046">
    <property type="entry name" value="PRK10779.1"/>
    <property type="match status" value="1"/>
</dbReference>
<dbReference type="CDD" id="cd06163">
    <property type="entry name" value="S2P-M50_PDZ_RseP-like"/>
    <property type="match status" value="2"/>
</dbReference>
<keyword evidence="7 11" id="KW-0862">Zinc</keyword>
<evidence type="ECO:0000256" key="1">
    <source>
        <dbReference type="ARBA" id="ARBA00001947"/>
    </source>
</evidence>
<dbReference type="SUPFAM" id="SSF50156">
    <property type="entry name" value="PDZ domain-like"/>
    <property type="match status" value="2"/>
</dbReference>
<keyword evidence="9 11" id="KW-0482">Metalloprotease</keyword>
<evidence type="ECO:0000256" key="8">
    <source>
        <dbReference type="ARBA" id="ARBA00022989"/>
    </source>
</evidence>
<evidence type="ECO:0000256" key="2">
    <source>
        <dbReference type="ARBA" id="ARBA00004141"/>
    </source>
</evidence>
<dbReference type="RefSeq" id="WP_166914576.1">
    <property type="nucleotide sequence ID" value="NZ_CP050253.1"/>
</dbReference>
<dbReference type="GO" id="GO:0016020">
    <property type="term" value="C:membrane"/>
    <property type="evidence" value="ECO:0007669"/>
    <property type="project" value="UniProtKB-SubCell"/>
</dbReference>
<dbReference type="SMART" id="SM00228">
    <property type="entry name" value="PDZ"/>
    <property type="match status" value="2"/>
</dbReference>
<dbReference type="InterPro" id="IPR036034">
    <property type="entry name" value="PDZ_sf"/>
</dbReference>
<dbReference type="GO" id="GO:0046872">
    <property type="term" value="F:metal ion binding"/>
    <property type="evidence" value="ECO:0007669"/>
    <property type="project" value="UniProtKB-KW"/>
</dbReference>
<dbReference type="Pfam" id="PF17820">
    <property type="entry name" value="PDZ_6"/>
    <property type="match status" value="1"/>
</dbReference>
<reference evidence="13 14" key="1">
    <citation type="submission" date="2020-03" db="EMBL/GenBank/DDBJ databases">
        <title>Complete genome sequence of Orbus sp. IPMB12 (BCRC 80908).</title>
        <authorList>
            <person name="Lo W.-S."/>
            <person name="Chang T.-H."/>
            <person name="Kuo C.-H."/>
        </authorList>
    </citation>
    <scope>NUCLEOTIDE SEQUENCE [LARGE SCALE GENOMIC DNA]</scope>
    <source>
        <strain evidence="13 14">IPMB12</strain>
    </source>
</reference>
<evidence type="ECO:0000256" key="5">
    <source>
        <dbReference type="ARBA" id="ARBA00022692"/>
    </source>
</evidence>
<dbReference type="InterPro" id="IPR008915">
    <property type="entry name" value="Peptidase_M50"/>
</dbReference>
<dbReference type="AlphaFoldDB" id="A0A6G9I8T4"/>
<comment type="similarity">
    <text evidence="3 11">Belongs to the peptidase M50B family.</text>
</comment>
<keyword evidence="4 13" id="KW-0645">Protease</keyword>
<keyword evidence="10 11" id="KW-0472">Membrane</keyword>
<dbReference type="NCBIfam" id="TIGR00054">
    <property type="entry name" value="RIP metalloprotease RseP"/>
    <property type="match status" value="1"/>
</dbReference>
<dbReference type="GO" id="GO:0006508">
    <property type="term" value="P:proteolysis"/>
    <property type="evidence" value="ECO:0007669"/>
    <property type="project" value="UniProtKB-KW"/>
</dbReference>
<dbReference type="InterPro" id="IPR001478">
    <property type="entry name" value="PDZ"/>
</dbReference>
<name>A0A6G9I8T4_9GAMM</name>
<evidence type="ECO:0000256" key="3">
    <source>
        <dbReference type="ARBA" id="ARBA00007931"/>
    </source>
</evidence>
<evidence type="ECO:0000259" key="12">
    <source>
        <dbReference type="PROSITE" id="PS50106"/>
    </source>
</evidence>
<comment type="cofactor">
    <cofactor evidence="1 11">
        <name>Zn(2+)</name>
        <dbReference type="ChEBI" id="CHEBI:29105"/>
    </cofactor>
</comment>
<keyword evidence="11" id="KW-0479">Metal-binding</keyword>
<dbReference type="Pfam" id="PF02163">
    <property type="entry name" value="Peptidase_M50"/>
    <property type="match status" value="1"/>
</dbReference>
<keyword evidence="5 11" id="KW-0812">Transmembrane</keyword>
<keyword evidence="6 11" id="KW-0378">Hydrolase</keyword>
<dbReference type="Proteomes" id="UP000501168">
    <property type="component" value="Chromosome"/>
</dbReference>
<dbReference type="InParanoid" id="A0A6G9I8T4"/>
<dbReference type="PANTHER" id="PTHR42837:SF2">
    <property type="entry name" value="MEMBRANE METALLOPROTEASE ARASP2, CHLOROPLASTIC-RELATED"/>
    <property type="match status" value="1"/>
</dbReference>
<keyword evidence="8 11" id="KW-1133">Transmembrane helix</keyword>
<protein>
    <recommendedName>
        <fullName evidence="11">Zinc metalloprotease</fullName>
        <ecNumber evidence="11">3.4.24.-</ecNumber>
    </recommendedName>
</protein>
<dbReference type="FunCoup" id="A0A6G9I8T4">
    <property type="interactions" value="410"/>
</dbReference>
<evidence type="ECO:0000256" key="6">
    <source>
        <dbReference type="ARBA" id="ARBA00022801"/>
    </source>
</evidence>
<evidence type="ECO:0000256" key="10">
    <source>
        <dbReference type="ARBA" id="ARBA00023136"/>
    </source>
</evidence>
<evidence type="ECO:0000256" key="11">
    <source>
        <dbReference type="RuleBase" id="RU362031"/>
    </source>
</evidence>
<feature type="transmembrane region" description="Helical" evidence="11">
    <location>
        <begin position="370"/>
        <end position="390"/>
    </location>
</feature>
<keyword evidence="14" id="KW-1185">Reference proteome</keyword>
<accession>A0A6G9I8T4</accession>
<evidence type="ECO:0000313" key="13">
    <source>
        <dbReference type="EMBL" id="QIQ20625.1"/>
    </source>
</evidence>
<evidence type="ECO:0000256" key="7">
    <source>
        <dbReference type="ARBA" id="ARBA00022833"/>
    </source>
</evidence>
<dbReference type="KEGG" id="orb:IPMB12_02345"/>
<sequence length="443" mass="48439">MIWTTVLFLITISILVAIHEFGHYWVARRCGVKVERFSIGFGPTIFKYKSKSGTEFVLSIVPLGGYVKMLDSRVDDVSDEEKQYAFDQQSIAKRAAVISAGPIANFILAFLIYWVIAQVGIMTYPVKVGQILPGSVLSSTNIPQGSELKSIAGIKVNDWRDVQLALVGEIGQNSMAIEYVPAGQNTPVTEQVNITDWNVDLDKEDPVTALGLVPQRLKLLPILREVISGSAADKSGLQAGDKIISYNGITLNDWDNFASTIEKGDTMSLNVEREGRTLSLKLTPEMRTVTGQDGQTIERGFAGLTPSTDAVVTQYNPLSAVWQGVKQTGFMMKVVVKSFYQLVTGALSLKNLSGPVTIAKTADQSASYGIVSYLYFLAFISISLGIVNLIPLPMLDGGHLLFLLVEKIKGSPVSDQIQSVFYRIGFVLLMMVMGIALFNDFSR</sequence>